<dbReference type="SUPFAM" id="SSF47095">
    <property type="entry name" value="HMG-box"/>
    <property type="match status" value="1"/>
</dbReference>
<accession>A0A173T965</accession>
<reference evidence="1 2" key="1">
    <citation type="submission" date="2015-09" db="EMBL/GenBank/DDBJ databases">
        <authorList>
            <consortium name="Pathogen Informatics"/>
        </authorList>
    </citation>
    <scope>NUCLEOTIDE SEQUENCE [LARGE SCALE GENOMIC DNA]</scope>
    <source>
        <strain evidence="1 2">2789STDY5608868</strain>
    </source>
</reference>
<evidence type="ECO:0000313" key="2">
    <source>
        <dbReference type="Proteomes" id="UP000095598"/>
    </source>
</evidence>
<proteinExistence type="predicted"/>
<sequence length="92" mass="11391">MAWYAELKRRQWYCINAFNAISLYIKYLNETWWNSLTEEQKQHYHELEERKKIRDREKLNLYLSFMKSACLATHAEEAMDRISDVEKIMRRL</sequence>
<dbReference type="AlphaFoldDB" id="A0A173T965"/>
<protein>
    <submittedName>
        <fullName evidence="1">Uncharacterized protein</fullName>
    </submittedName>
</protein>
<dbReference type="RefSeq" id="WP_055258790.1">
    <property type="nucleotide sequence ID" value="NZ_CYXT01000014.1"/>
</dbReference>
<dbReference type="Proteomes" id="UP000095598">
    <property type="component" value="Unassembled WGS sequence"/>
</dbReference>
<organism evidence="1 2">
    <name type="scientific">Anaerostipes hadrus</name>
    <dbReference type="NCBI Taxonomy" id="649756"/>
    <lineage>
        <taxon>Bacteria</taxon>
        <taxon>Bacillati</taxon>
        <taxon>Bacillota</taxon>
        <taxon>Clostridia</taxon>
        <taxon>Lachnospirales</taxon>
        <taxon>Lachnospiraceae</taxon>
        <taxon>Anaerostipes</taxon>
    </lineage>
</organism>
<gene>
    <name evidence="1" type="ORF">ERS852425_01904</name>
</gene>
<dbReference type="EMBL" id="CYXT01000014">
    <property type="protein sequence ID" value="CUM99201.1"/>
    <property type="molecule type" value="Genomic_DNA"/>
</dbReference>
<name>A0A173T965_ANAHA</name>
<dbReference type="InterPro" id="IPR036910">
    <property type="entry name" value="HMG_box_dom_sf"/>
</dbReference>
<evidence type="ECO:0000313" key="1">
    <source>
        <dbReference type="EMBL" id="CUM99201.1"/>
    </source>
</evidence>